<dbReference type="SMART" id="SM00471">
    <property type="entry name" value="HDc"/>
    <property type="match status" value="1"/>
</dbReference>
<dbReference type="InterPro" id="IPR050401">
    <property type="entry name" value="Cyclic_nucleotide_synthase"/>
</dbReference>
<dbReference type="SUPFAM" id="SSF109604">
    <property type="entry name" value="HD-domain/PDEase-like"/>
    <property type="match status" value="1"/>
</dbReference>
<evidence type="ECO:0008006" key="14">
    <source>
        <dbReference type="Google" id="ProtNLM"/>
    </source>
</evidence>
<gene>
    <name evidence="12" type="ORF">CYCCA115_LOCUS20654</name>
    <name evidence="11" type="ORF">CYCCA115_LOCUS4452</name>
</gene>
<feature type="compositionally biased region" description="Polar residues" evidence="7">
    <location>
        <begin position="724"/>
        <end position="733"/>
    </location>
</feature>
<evidence type="ECO:0000313" key="12">
    <source>
        <dbReference type="EMBL" id="CAJ1964486.1"/>
    </source>
</evidence>
<dbReference type="GO" id="GO:0004016">
    <property type="term" value="F:adenylate cyclase activity"/>
    <property type="evidence" value="ECO:0007669"/>
    <property type="project" value="TreeGrafter"/>
</dbReference>
<dbReference type="InterPro" id="IPR029787">
    <property type="entry name" value="Nucleotide_cyclase"/>
</dbReference>
<feature type="transmembrane region" description="Helical" evidence="8">
    <location>
        <begin position="69"/>
        <end position="90"/>
    </location>
</feature>
<evidence type="ECO:0000256" key="8">
    <source>
        <dbReference type="SAM" id="Phobius"/>
    </source>
</evidence>
<dbReference type="Pfam" id="PF00211">
    <property type="entry name" value="Guanylate_cyc"/>
    <property type="match status" value="1"/>
</dbReference>
<feature type="transmembrane region" description="Helical" evidence="8">
    <location>
        <begin position="441"/>
        <end position="465"/>
    </location>
</feature>
<feature type="compositionally biased region" description="Polar residues" evidence="7">
    <location>
        <begin position="29"/>
        <end position="38"/>
    </location>
</feature>
<dbReference type="SUPFAM" id="SSF55073">
    <property type="entry name" value="Nucleotide cyclase"/>
    <property type="match status" value="1"/>
</dbReference>
<dbReference type="GO" id="GO:0007168">
    <property type="term" value="P:receptor guanylyl cyclase signaling pathway"/>
    <property type="evidence" value="ECO:0007669"/>
    <property type="project" value="TreeGrafter"/>
</dbReference>
<keyword evidence="2 8" id="KW-0812">Transmembrane</keyword>
<evidence type="ECO:0000256" key="4">
    <source>
        <dbReference type="ARBA" id="ARBA00022989"/>
    </source>
</evidence>
<dbReference type="Gene3D" id="3.30.70.1230">
    <property type="entry name" value="Nucleotide cyclase"/>
    <property type="match status" value="1"/>
</dbReference>
<evidence type="ECO:0000259" key="10">
    <source>
        <dbReference type="PROSITE" id="PS51845"/>
    </source>
</evidence>
<keyword evidence="4 8" id="KW-1133">Transmembrane helix</keyword>
<feature type="domain" description="Guanylate cyclase" evidence="9">
    <location>
        <begin position="532"/>
        <end position="666"/>
    </location>
</feature>
<sequence length="1169" mass="131585">MNDRYATEDNNSVTDISASGQTYGNMSVASESGFNSSADGYDNRKKSNSSIQEQDVAKQEQQAVNRSKLVVALFLLLAACASAAGTYLFVEQQERKDFEDQFHSYATEFVAVTRQKTDQLFNALNSFSVSVSSEAKATNQSWPFVTISDYSTKARLLGELIDVPGAGISFCPIVNGANHVQWATHTMEDAPGYFQNSVNSDGFDMTADELMALTTPLVHYYDEENGYAFTLAQDTALPLWQYYPFGIEPLTQRTYTNLDLMASRQSSELFNLASATLNPVIGLFESLKEENGEAVPLVLSQIMQPIFKNVETREEDKEMVGVFWMTMEWTRYFENFFTAETDAITLLVRSSCPRYSLFDQQSVSEEEVNVISYEINGPEATVLGEYDAHDPKYESLEVASILVDLNVDSSKIPSGECIPKLSLHLYPTEKFEEAFYTSKRFLYAGVVIAIFAFTSLVFLLYDFFVGRRQRKVMDRIKMQDLIVSNVFPTAIRDRLYDGMGKSSERVDPLDIDGENDRSSRAAPMADLFPDVTIIFADIVGFTAWSSAREPPQVFDLLETIYAAFDRVAYRHNVFKVETVGDCYVAAAGLPEPMKDHAVAACKFARDCLKKMKEITLKLDVTLGPDTSGLRLRVGIHSGQVTAGVLRGERSRFQLFGDSMNTAARMESTGRASCIQISQTTADLLKEGGFDNMTIPRRQKTLVKGKGEMQTYWLRSTDSKRFQRKNSNQLMESTISEEETVEDSFSSSEDVGDKDSDLFDMSGVEGMSKTERLVEWNVEVLSPLLQQIVATRGGSRKSIKPLQVVECNIRSGQTILEEFVPIIHLKRPDSDLNDRRQRYSSTDVGDDVKSELRRFLSNIAELYTDSNPFHNFEHASHVTASVKKLLKRIVNVDSGNGLTQQNGNSGVNMVDLAGHSYGITSDPLTQFAVVFSAIIHDLDHPGVPNAQLVKEGAPNAELYKNKSVAEQNSVDIAWTILMKDEYQSLRSCIYQTEEELRRFRQLVVNTVMATDIVDKELQALRKQRWETAFSDKVQEPASSSSEESESEESQDRKATIVIEHLIQASDVAHTMQHWYIYKSWNEKFFCECYKAYKSGRADVDPSINWYKGEIGFFDFYVIPLAKKLDNCGVFGVSSHEYLNYAMANRAEWVREGGELVKQFMENYNKSEGKH</sequence>
<dbReference type="GO" id="GO:0004114">
    <property type="term" value="F:3',5'-cyclic-nucleotide phosphodiesterase activity"/>
    <property type="evidence" value="ECO:0007669"/>
    <property type="project" value="InterPro"/>
</dbReference>
<evidence type="ECO:0000313" key="11">
    <source>
        <dbReference type="EMBL" id="CAJ1935114.1"/>
    </source>
</evidence>
<feature type="region of interest" description="Disordered" evidence="7">
    <location>
        <begin position="1030"/>
        <end position="1050"/>
    </location>
</feature>
<dbReference type="EMBL" id="CAKOGP040002190">
    <property type="protein sequence ID" value="CAJ1964486.1"/>
    <property type="molecule type" value="Genomic_DNA"/>
</dbReference>
<dbReference type="Proteomes" id="UP001295423">
    <property type="component" value="Unassembled WGS sequence"/>
</dbReference>
<name>A0AAD2CJY7_9STRA</name>
<feature type="compositionally biased region" description="Polar residues" evidence="7">
    <location>
        <begin position="8"/>
        <end position="20"/>
    </location>
</feature>
<dbReference type="Pfam" id="PF00233">
    <property type="entry name" value="PDEase_I"/>
    <property type="match status" value="1"/>
</dbReference>
<feature type="region of interest" description="Disordered" evidence="7">
    <location>
        <begin position="1"/>
        <end position="20"/>
    </location>
</feature>
<dbReference type="PANTHER" id="PTHR11920:SF335">
    <property type="entry name" value="GUANYLATE CYCLASE"/>
    <property type="match status" value="1"/>
</dbReference>
<dbReference type="InterPro" id="IPR002073">
    <property type="entry name" value="PDEase_catalytic_dom"/>
</dbReference>
<dbReference type="GO" id="GO:0035556">
    <property type="term" value="P:intracellular signal transduction"/>
    <property type="evidence" value="ECO:0007669"/>
    <property type="project" value="InterPro"/>
</dbReference>
<keyword evidence="5 8" id="KW-0472">Membrane</keyword>
<reference evidence="11" key="1">
    <citation type="submission" date="2023-08" db="EMBL/GenBank/DDBJ databases">
        <authorList>
            <person name="Audoor S."/>
            <person name="Bilcke G."/>
        </authorList>
    </citation>
    <scope>NUCLEOTIDE SEQUENCE</scope>
</reference>
<accession>A0AAD2CJY7</accession>
<feature type="region of interest" description="Disordered" evidence="7">
    <location>
        <begin position="29"/>
        <end position="54"/>
    </location>
</feature>
<evidence type="ECO:0000256" key="2">
    <source>
        <dbReference type="ARBA" id="ARBA00022692"/>
    </source>
</evidence>
<evidence type="ECO:0000259" key="9">
    <source>
        <dbReference type="PROSITE" id="PS50125"/>
    </source>
</evidence>
<evidence type="ECO:0000256" key="6">
    <source>
        <dbReference type="ARBA" id="ARBA00023239"/>
    </source>
</evidence>
<dbReference type="GO" id="GO:0000166">
    <property type="term" value="F:nucleotide binding"/>
    <property type="evidence" value="ECO:0007669"/>
    <property type="project" value="UniProtKB-KW"/>
</dbReference>
<dbReference type="AlphaFoldDB" id="A0AAD2CJY7"/>
<evidence type="ECO:0000256" key="1">
    <source>
        <dbReference type="ARBA" id="ARBA00004370"/>
    </source>
</evidence>
<keyword evidence="6" id="KW-0456">Lyase</keyword>
<dbReference type="SMART" id="SM00044">
    <property type="entry name" value="CYCc"/>
    <property type="match status" value="1"/>
</dbReference>
<dbReference type="InterPro" id="IPR036971">
    <property type="entry name" value="PDEase_catalytic_dom_sf"/>
</dbReference>
<dbReference type="Gene3D" id="1.10.1300.10">
    <property type="entry name" value="3'5'-cyclic nucleotide phosphodiesterase, catalytic domain"/>
    <property type="match status" value="1"/>
</dbReference>
<protein>
    <recommendedName>
        <fullName evidence="14">Phosphodiesterase</fullName>
    </recommendedName>
</protein>
<evidence type="ECO:0000256" key="5">
    <source>
        <dbReference type="ARBA" id="ARBA00023136"/>
    </source>
</evidence>
<organism evidence="11 13">
    <name type="scientific">Cylindrotheca closterium</name>
    <dbReference type="NCBI Taxonomy" id="2856"/>
    <lineage>
        <taxon>Eukaryota</taxon>
        <taxon>Sar</taxon>
        <taxon>Stramenopiles</taxon>
        <taxon>Ochrophyta</taxon>
        <taxon>Bacillariophyta</taxon>
        <taxon>Bacillariophyceae</taxon>
        <taxon>Bacillariophycidae</taxon>
        <taxon>Bacillariales</taxon>
        <taxon>Bacillariaceae</taxon>
        <taxon>Cylindrotheca</taxon>
    </lineage>
</organism>
<dbReference type="EMBL" id="CAKOGP040000446">
    <property type="protein sequence ID" value="CAJ1935114.1"/>
    <property type="molecule type" value="Genomic_DNA"/>
</dbReference>
<dbReference type="PANTHER" id="PTHR11920">
    <property type="entry name" value="GUANYLYL CYCLASE"/>
    <property type="match status" value="1"/>
</dbReference>
<dbReference type="PROSITE" id="PS51845">
    <property type="entry name" value="PDEASE_I_2"/>
    <property type="match status" value="1"/>
</dbReference>
<evidence type="ECO:0000313" key="13">
    <source>
        <dbReference type="Proteomes" id="UP001295423"/>
    </source>
</evidence>
<keyword evidence="3" id="KW-0547">Nucleotide-binding</keyword>
<dbReference type="CDD" id="cd07302">
    <property type="entry name" value="CHD"/>
    <property type="match status" value="1"/>
</dbReference>
<dbReference type="PROSITE" id="PS50125">
    <property type="entry name" value="GUANYLATE_CYCLASE_2"/>
    <property type="match status" value="1"/>
</dbReference>
<feature type="region of interest" description="Disordered" evidence="7">
    <location>
        <begin position="723"/>
        <end position="751"/>
    </location>
</feature>
<dbReference type="InterPro" id="IPR003607">
    <property type="entry name" value="HD/PDEase_dom"/>
</dbReference>
<keyword evidence="13" id="KW-1185">Reference proteome</keyword>
<feature type="domain" description="PDEase" evidence="10">
    <location>
        <begin position="849"/>
        <end position="1011"/>
    </location>
</feature>
<evidence type="ECO:0000256" key="7">
    <source>
        <dbReference type="SAM" id="MobiDB-lite"/>
    </source>
</evidence>
<dbReference type="GO" id="GO:0005886">
    <property type="term" value="C:plasma membrane"/>
    <property type="evidence" value="ECO:0007669"/>
    <property type="project" value="TreeGrafter"/>
</dbReference>
<dbReference type="GO" id="GO:0004383">
    <property type="term" value="F:guanylate cyclase activity"/>
    <property type="evidence" value="ECO:0007669"/>
    <property type="project" value="TreeGrafter"/>
</dbReference>
<proteinExistence type="predicted"/>
<comment type="caution">
    <text evidence="11">The sequence shown here is derived from an EMBL/GenBank/DDBJ whole genome shotgun (WGS) entry which is preliminary data.</text>
</comment>
<evidence type="ECO:0000256" key="3">
    <source>
        <dbReference type="ARBA" id="ARBA00022741"/>
    </source>
</evidence>
<comment type="subcellular location">
    <subcellularLocation>
        <location evidence="1">Membrane</location>
    </subcellularLocation>
</comment>
<dbReference type="InterPro" id="IPR001054">
    <property type="entry name" value="A/G_cyclase"/>
</dbReference>
<dbReference type="GO" id="GO:0001653">
    <property type="term" value="F:peptide receptor activity"/>
    <property type="evidence" value="ECO:0007669"/>
    <property type="project" value="TreeGrafter"/>
</dbReference>